<dbReference type="PROSITE" id="PS50222">
    <property type="entry name" value="EF_HAND_2"/>
    <property type="match status" value="1"/>
</dbReference>
<name>A0AAV2TC02_CALDB</name>
<dbReference type="InterPro" id="IPR002048">
    <property type="entry name" value="EF_hand_dom"/>
</dbReference>
<evidence type="ECO:0000259" key="2">
    <source>
        <dbReference type="PROSITE" id="PS50222"/>
    </source>
</evidence>
<reference evidence="3" key="1">
    <citation type="submission" date="2024-06" db="EMBL/GenBank/DDBJ databases">
        <authorList>
            <person name="Liu X."/>
            <person name="Lenzi L."/>
            <person name="Haldenby T S."/>
            <person name="Uol C."/>
        </authorList>
    </citation>
    <scope>NUCLEOTIDE SEQUENCE</scope>
</reference>
<dbReference type="Pfam" id="PF13499">
    <property type="entry name" value="EF-hand_7"/>
    <property type="match status" value="1"/>
</dbReference>
<dbReference type="SUPFAM" id="SSF47473">
    <property type="entry name" value="EF-hand"/>
    <property type="match status" value="1"/>
</dbReference>
<dbReference type="PROSITE" id="PS00018">
    <property type="entry name" value="EF_HAND_1"/>
    <property type="match status" value="1"/>
</dbReference>
<dbReference type="InterPro" id="IPR011992">
    <property type="entry name" value="EF-hand-dom_pair"/>
</dbReference>
<dbReference type="AlphaFoldDB" id="A0AAV2TC02"/>
<sequence>MLIGFSFRVKTTTSLREMKKEDVKRMFDDLDKDHSGTISEKELSENVNASNSRLDTEIVQKIRNAIKQKKSGEIRLEELFETLCG</sequence>
<evidence type="ECO:0000256" key="1">
    <source>
        <dbReference type="ARBA" id="ARBA00022837"/>
    </source>
</evidence>
<proteinExistence type="predicted"/>
<comment type="caution">
    <text evidence="3">The sequence shown here is derived from an EMBL/GenBank/DDBJ whole genome shotgun (WGS) entry which is preliminary data.</text>
</comment>
<feature type="domain" description="EF-hand" evidence="2">
    <location>
        <begin position="18"/>
        <end position="53"/>
    </location>
</feature>
<protein>
    <recommendedName>
        <fullName evidence="2">EF-hand domain-containing protein</fullName>
    </recommendedName>
</protein>
<accession>A0AAV2TC02</accession>
<dbReference type="SMART" id="SM00054">
    <property type="entry name" value="EFh"/>
    <property type="match status" value="1"/>
</dbReference>
<dbReference type="Proteomes" id="UP001497525">
    <property type="component" value="Unassembled WGS sequence"/>
</dbReference>
<dbReference type="EMBL" id="CAXLJL010000145">
    <property type="protein sequence ID" value="CAL5132967.1"/>
    <property type="molecule type" value="Genomic_DNA"/>
</dbReference>
<dbReference type="GO" id="GO:0005509">
    <property type="term" value="F:calcium ion binding"/>
    <property type="evidence" value="ECO:0007669"/>
    <property type="project" value="InterPro"/>
</dbReference>
<dbReference type="InterPro" id="IPR018247">
    <property type="entry name" value="EF_Hand_1_Ca_BS"/>
</dbReference>
<gene>
    <name evidence="3" type="ORF">CDAUBV1_LOCUS5840</name>
</gene>
<organism evidence="3 4">
    <name type="scientific">Calicophoron daubneyi</name>
    <name type="common">Rumen fluke</name>
    <name type="synonym">Paramphistomum daubneyi</name>
    <dbReference type="NCBI Taxonomy" id="300641"/>
    <lineage>
        <taxon>Eukaryota</taxon>
        <taxon>Metazoa</taxon>
        <taxon>Spiralia</taxon>
        <taxon>Lophotrochozoa</taxon>
        <taxon>Platyhelminthes</taxon>
        <taxon>Trematoda</taxon>
        <taxon>Digenea</taxon>
        <taxon>Plagiorchiida</taxon>
        <taxon>Pronocephalata</taxon>
        <taxon>Paramphistomoidea</taxon>
        <taxon>Paramphistomidae</taxon>
        <taxon>Calicophoron</taxon>
    </lineage>
</organism>
<evidence type="ECO:0000313" key="3">
    <source>
        <dbReference type="EMBL" id="CAL5132967.1"/>
    </source>
</evidence>
<dbReference type="Gene3D" id="1.10.238.10">
    <property type="entry name" value="EF-hand"/>
    <property type="match status" value="1"/>
</dbReference>
<evidence type="ECO:0000313" key="4">
    <source>
        <dbReference type="Proteomes" id="UP001497525"/>
    </source>
</evidence>
<keyword evidence="1" id="KW-0106">Calcium</keyword>